<dbReference type="Gene3D" id="3.40.50.300">
    <property type="entry name" value="P-loop containing nucleotide triphosphate hydrolases"/>
    <property type="match status" value="1"/>
</dbReference>
<dbReference type="SMART" id="SM00382">
    <property type="entry name" value="AAA"/>
    <property type="match status" value="1"/>
</dbReference>
<dbReference type="SUPFAM" id="SSF52540">
    <property type="entry name" value="P-loop containing nucleoside triphosphate hydrolases"/>
    <property type="match status" value="1"/>
</dbReference>
<evidence type="ECO:0000256" key="1">
    <source>
        <dbReference type="ARBA" id="ARBA00004417"/>
    </source>
</evidence>
<keyword evidence="5 7" id="KW-0067">ATP-binding</keyword>
<organism evidence="7 8">
    <name type="scientific">Gluconobacter morbifer G707</name>
    <dbReference type="NCBI Taxonomy" id="1088869"/>
    <lineage>
        <taxon>Bacteria</taxon>
        <taxon>Pseudomonadati</taxon>
        <taxon>Pseudomonadota</taxon>
        <taxon>Alphaproteobacteria</taxon>
        <taxon>Acetobacterales</taxon>
        <taxon>Acetobacteraceae</taxon>
        <taxon>Gluconobacter</taxon>
    </lineage>
</organism>
<dbReference type="InterPro" id="IPR017871">
    <property type="entry name" value="ABC_transporter-like_CS"/>
</dbReference>
<comment type="similarity">
    <text evidence="2">Belongs to the ABC transporter superfamily.</text>
</comment>
<dbReference type="GO" id="GO:0055085">
    <property type="term" value="P:transmembrane transport"/>
    <property type="evidence" value="ECO:0007669"/>
    <property type="project" value="UniProtKB-ARBA"/>
</dbReference>
<evidence type="ECO:0000256" key="2">
    <source>
        <dbReference type="ARBA" id="ARBA00005417"/>
    </source>
</evidence>
<evidence type="ECO:0000259" key="6">
    <source>
        <dbReference type="PROSITE" id="PS50893"/>
    </source>
</evidence>
<dbReference type="EMBL" id="AGQV01000001">
    <property type="protein sequence ID" value="EHH68760.1"/>
    <property type="molecule type" value="Genomic_DNA"/>
</dbReference>
<dbReference type="Pfam" id="PF00005">
    <property type="entry name" value="ABC_tran"/>
    <property type="match status" value="1"/>
</dbReference>
<evidence type="ECO:0000256" key="5">
    <source>
        <dbReference type="ARBA" id="ARBA00022840"/>
    </source>
</evidence>
<accession>G6XF02</accession>
<dbReference type="RefSeq" id="WP_008850218.1">
    <property type="nucleotide sequence ID" value="NZ_AGQV01000001.1"/>
</dbReference>
<dbReference type="STRING" id="1088869.GMO_00670"/>
<comment type="caution">
    <text evidence="7">The sequence shown here is derived from an EMBL/GenBank/DDBJ whole genome shotgun (WGS) entry which is preliminary data.</text>
</comment>
<dbReference type="OrthoDB" id="9767950at2"/>
<dbReference type="GO" id="GO:0015833">
    <property type="term" value="P:peptide transport"/>
    <property type="evidence" value="ECO:0007669"/>
    <property type="project" value="InterPro"/>
</dbReference>
<dbReference type="NCBIfam" id="TIGR01727">
    <property type="entry name" value="oligo_HPY"/>
    <property type="match status" value="1"/>
</dbReference>
<keyword evidence="8" id="KW-1185">Reference proteome</keyword>
<feature type="domain" description="ABC transporter" evidence="6">
    <location>
        <begin position="5"/>
        <end position="246"/>
    </location>
</feature>
<dbReference type="PANTHER" id="PTHR43776">
    <property type="entry name" value="TRANSPORT ATP-BINDING PROTEIN"/>
    <property type="match status" value="1"/>
</dbReference>
<dbReference type="CDD" id="cd03257">
    <property type="entry name" value="ABC_NikE_OppD_transporters"/>
    <property type="match status" value="1"/>
</dbReference>
<dbReference type="GO" id="GO:0016887">
    <property type="term" value="F:ATP hydrolysis activity"/>
    <property type="evidence" value="ECO:0007669"/>
    <property type="project" value="InterPro"/>
</dbReference>
<evidence type="ECO:0000313" key="7">
    <source>
        <dbReference type="EMBL" id="EHH68760.1"/>
    </source>
</evidence>
<dbReference type="InterPro" id="IPR050319">
    <property type="entry name" value="ABC_transp_ATP-bind"/>
</dbReference>
<comment type="subcellular location">
    <subcellularLocation>
        <location evidence="1">Cell inner membrane</location>
        <topology evidence="1">Peripheral membrane protein</topology>
    </subcellularLocation>
</comment>
<keyword evidence="3" id="KW-0813">Transport</keyword>
<dbReference type="PROSITE" id="PS00211">
    <property type="entry name" value="ABC_TRANSPORTER_1"/>
    <property type="match status" value="1"/>
</dbReference>
<dbReference type="Pfam" id="PF08352">
    <property type="entry name" value="oligo_HPY"/>
    <property type="match status" value="1"/>
</dbReference>
<dbReference type="GO" id="GO:0005524">
    <property type="term" value="F:ATP binding"/>
    <property type="evidence" value="ECO:0007669"/>
    <property type="project" value="UniProtKB-KW"/>
</dbReference>
<keyword evidence="4" id="KW-0547">Nucleotide-binding</keyword>
<name>G6XF02_9PROT</name>
<reference evidence="7 8" key="1">
    <citation type="submission" date="2011-10" db="EMBL/GenBank/DDBJ databases">
        <title>Genome sequence of Gluconobacter morbifer G707, isolated from Drosophila gut.</title>
        <authorList>
            <person name="Lee W.-J."/>
            <person name="Kim E.-K."/>
        </authorList>
    </citation>
    <scope>NUCLEOTIDE SEQUENCE [LARGE SCALE GENOMIC DNA]</scope>
    <source>
        <strain evidence="7 8">G707</strain>
    </source>
</reference>
<sequence length="318" mass="34452">MSVLLEARGLEKHYRLAGKRTLKAVSNVSLTVKRGEALALVGESGCGKSTLGRMLVGLTRPTGGDILFDGQQIAGLSDRALRPLRPRMQMVFQDSSSSFNPRRTVGDALAEPLRIHGRSNIATRVGELLGQVGLSRTVTSRYPREFSGGQRQRLNIARALALGPELIVADEPTSALDVSVQAQIVNLFAELRASLGVSCVFISHDLAVVRQMADRIAVMYLGGIVEEGDTMAVLAAPAHPYTRALLEAVPRPDRPLPLPLAGDVPSPVNPPSGCHFHTRCPLAQPRCTREKPELRLLTERRRVACHYPVWTPSAPDGE</sequence>
<dbReference type="PATRIC" id="fig|1088869.3.peg.66"/>
<evidence type="ECO:0000313" key="8">
    <source>
        <dbReference type="Proteomes" id="UP000004949"/>
    </source>
</evidence>
<dbReference type="InterPro" id="IPR013563">
    <property type="entry name" value="Oligopep_ABC_C"/>
</dbReference>
<dbReference type="FunFam" id="3.40.50.300:FF:000016">
    <property type="entry name" value="Oligopeptide ABC transporter ATP-binding component"/>
    <property type="match status" value="1"/>
</dbReference>
<protein>
    <submittedName>
        <fullName evidence="7">Oligopeptide ABC transporter ATP-binding protein OppF</fullName>
    </submittedName>
</protein>
<dbReference type="eggNOG" id="COG4608">
    <property type="taxonomic scope" value="Bacteria"/>
</dbReference>
<dbReference type="AlphaFoldDB" id="G6XF02"/>
<proteinExistence type="inferred from homology"/>
<evidence type="ECO:0000256" key="3">
    <source>
        <dbReference type="ARBA" id="ARBA00022448"/>
    </source>
</evidence>
<dbReference type="InterPro" id="IPR027417">
    <property type="entry name" value="P-loop_NTPase"/>
</dbReference>
<dbReference type="PANTHER" id="PTHR43776:SF7">
    <property type="entry name" value="D,D-DIPEPTIDE TRANSPORT ATP-BINDING PROTEIN DDPF-RELATED"/>
    <property type="match status" value="1"/>
</dbReference>
<dbReference type="Proteomes" id="UP000004949">
    <property type="component" value="Unassembled WGS sequence"/>
</dbReference>
<dbReference type="GO" id="GO:0005886">
    <property type="term" value="C:plasma membrane"/>
    <property type="evidence" value="ECO:0007669"/>
    <property type="project" value="UniProtKB-SubCell"/>
</dbReference>
<gene>
    <name evidence="7" type="ORF">GMO_00670</name>
</gene>
<dbReference type="InterPro" id="IPR003439">
    <property type="entry name" value="ABC_transporter-like_ATP-bd"/>
</dbReference>
<dbReference type="PROSITE" id="PS50893">
    <property type="entry name" value="ABC_TRANSPORTER_2"/>
    <property type="match status" value="1"/>
</dbReference>
<dbReference type="InterPro" id="IPR003593">
    <property type="entry name" value="AAA+_ATPase"/>
</dbReference>
<evidence type="ECO:0000256" key="4">
    <source>
        <dbReference type="ARBA" id="ARBA00022741"/>
    </source>
</evidence>